<name>A0A8D8M3Q4_9HEMI</name>
<protein>
    <submittedName>
        <fullName evidence="1">Uncharacterized protein</fullName>
    </submittedName>
</protein>
<sequence>MIFLSGMKKYYMVERSYLVFSVLFFSLLILKIPRFPPPPPPWIVFPETKYTDSFYFLVCYGFQTPNCQIVARFPPLSVILIKQSLRNIIQIITRSDYMNHLYLQLIKKIKK</sequence>
<dbReference type="AlphaFoldDB" id="A0A8D8M3Q4"/>
<reference evidence="1" key="1">
    <citation type="submission" date="2021-05" db="EMBL/GenBank/DDBJ databases">
        <authorList>
            <person name="Alioto T."/>
            <person name="Alioto T."/>
            <person name="Gomez Garrido J."/>
        </authorList>
    </citation>
    <scope>NUCLEOTIDE SEQUENCE</scope>
</reference>
<dbReference type="EMBL" id="HBUF01046830">
    <property type="protein sequence ID" value="CAG6620036.1"/>
    <property type="molecule type" value="Transcribed_RNA"/>
</dbReference>
<organism evidence="1">
    <name type="scientific">Cacopsylla melanoneura</name>
    <dbReference type="NCBI Taxonomy" id="428564"/>
    <lineage>
        <taxon>Eukaryota</taxon>
        <taxon>Metazoa</taxon>
        <taxon>Ecdysozoa</taxon>
        <taxon>Arthropoda</taxon>
        <taxon>Hexapoda</taxon>
        <taxon>Insecta</taxon>
        <taxon>Pterygota</taxon>
        <taxon>Neoptera</taxon>
        <taxon>Paraneoptera</taxon>
        <taxon>Hemiptera</taxon>
        <taxon>Sternorrhyncha</taxon>
        <taxon>Psylloidea</taxon>
        <taxon>Psyllidae</taxon>
        <taxon>Psyllinae</taxon>
        <taxon>Cacopsylla</taxon>
    </lineage>
</organism>
<proteinExistence type="predicted"/>
<accession>A0A8D8M3Q4</accession>
<evidence type="ECO:0000313" key="1">
    <source>
        <dbReference type="EMBL" id="CAG6620036.1"/>
    </source>
</evidence>